<evidence type="ECO:0000259" key="17">
    <source>
        <dbReference type="PROSITE" id="PS51099"/>
    </source>
</evidence>
<feature type="domain" description="PTS EIIB type-2" evidence="17">
    <location>
        <begin position="405"/>
        <end position="498"/>
    </location>
</feature>
<dbReference type="PANTHER" id="PTHR30181">
    <property type="entry name" value="MANNITOL PERMEASE IIC COMPONENT"/>
    <property type="match status" value="1"/>
</dbReference>
<comment type="caution">
    <text evidence="19">The sequence shown here is derived from an EMBL/GenBank/DDBJ whole genome shotgun (WGS) entry which is preliminary data.</text>
</comment>
<dbReference type="InterPro" id="IPR003352">
    <property type="entry name" value="PTS_EIIC"/>
</dbReference>
<keyword evidence="10" id="KW-0808">Transferase</keyword>
<comment type="subcellular location">
    <subcellularLocation>
        <location evidence="3">Cell membrane</location>
        <topology evidence="3">Multi-pass membrane protein</topology>
    </subcellularLocation>
</comment>
<dbReference type="AlphaFoldDB" id="A0A4S4FWB6"/>
<dbReference type="CDD" id="cd05567">
    <property type="entry name" value="PTS_IIB_mannitol"/>
    <property type="match status" value="1"/>
</dbReference>
<evidence type="ECO:0000256" key="11">
    <source>
        <dbReference type="ARBA" id="ARBA00022683"/>
    </source>
</evidence>
<dbReference type="OrthoDB" id="9814222at2"/>
<keyword evidence="6" id="KW-0813">Transport</keyword>
<dbReference type="PROSITE" id="PS51104">
    <property type="entry name" value="PTS_EIIC_TYPE_2"/>
    <property type="match status" value="1"/>
</dbReference>
<evidence type="ECO:0000256" key="13">
    <source>
        <dbReference type="ARBA" id="ARBA00022989"/>
    </source>
</evidence>
<dbReference type="GO" id="GO:0005886">
    <property type="term" value="C:plasma membrane"/>
    <property type="evidence" value="ECO:0007669"/>
    <property type="project" value="UniProtKB-SubCell"/>
</dbReference>
<evidence type="ECO:0000256" key="1">
    <source>
        <dbReference type="ARBA" id="ARBA00001655"/>
    </source>
</evidence>
<organism evidence="19 20">
    <name type="scientific">Orlajensenia flava</name>
    <dbReference type="NCBI Taxonomy" id="2565934"/>
    <lineage>
        <taxon>Bacteria</taxon>
        <taxon>Bacillati</taxon>
        <taxon>Actinomycetota</taxon>
        <taxon>Actinomycetes</taxon>
        <taxon>Micrococcales</taxon>
        <taxon>Microbacteriaceae</taxon>
        <taxon>Orlajensenia</taxon>
    </lineage>
</organism>
<reference evidence="19 20" key="1">
    <citation type="submission" date="2019-04" db="EMBL/GenBank/DDBJ databases">
        <authorList>
            <person name="Jiang L."/>
        </authorList>
    </citation>
    <scope>NUCLEOTIDE SEQUENCE [LARGE SCALE GENOMIC DNA]</scope>
    <source>
        <strain evidence="19 20">YIM 131861</strain>
    </source>
</reference>
<comment type="catalytic activity">
    <reaction evidence="1">
        <text>D-mannitol(out) + N(pros)-phospho-L-histidyl-[protein] = D-mannitol 1-phosphate(in) + L-histidyl-[protein]</text>
        <dbReference type="Rhea" id="RHEA:33363"/>
        <dbReference type="Rhea" id="RHEA-COMP:9745"/>
        <dbReference type="Rhea" id="RHEA-COMP:9746"/>
        <dbReference type="ChEBI" id="CHEBI:16899"/>
        <dbReference type="ChEBI" id="CHEBI:29979"/>
        <dbReference type="ChEBI" id="CHEBI:61381"/>
        <dbReference type="ChEBI" id="CHEBI:64837"/>
        <dbReference type="EC" id="2.7.1.197"/>
    </reaction>
</comment>
<evidence type="ECO:0000256" key="16">
    <source>
        <dbReference type="SAM" id="Phobius"/>
    </source>
</evidence>
<proteinExistence type="predicted"/>
<keyword evidence="12 16" id="KW-0812">Transmembrane</keyword>
<dbReference type="GO" id="GO:0009401">
    <property type="term" value="P:phosphoenolpyruvate-dependent sugar phosphotransferase system"/>
    <property type="evidence" value="ECO:0007669"/>
    <property type="project" value="UniProtKB-KW"/>
</dbReference>
<feature type="transmembrane region" description="Helical" evidence="16">
    <location>
        <begin position="138"/>
        <end position="159"/>
    </location>
</feature>
<accession>A0A4S4FWB6</accession>
<evidence type="ECO:0000256" key="3">
    <source>
        <dbReference type="ARBA" id="ARBA00004651"/>
    </source>
</evidence>
<keyword evidence="11" id="KW-0598">Phosphotransferase system</keyword>
<evidence type="ECO:0000256" key="4">
    <source>
        <dbReference type="ARBA" id="ARBA00011909"/>
    </source>
</evidence>
<keyword evidence="20" id="KW-1185">Reference proteome</keyword>
<feature type="transmembrane region" description="Helical" evidence="16">
    <location>
        <begin position="279"/>
        <end position="300"/>
    </location>
</feature>
<dbReference type="Proteomes" id="UP000307380">
    <property type="component" value="Unassembled WGS sequence"/>
</dbReference>
<name>A0A4S4FWB6_9MICO</name>
<evidence type="ECO:0000256" key="15">
    <source>
        <dbReference type="ARBA" id="ARBA00033349"/>
    </source>
</evidence>
<dbReference type="InterPro" id="IPR050893">
    <property type="entry name" value="Sugar_PTS"/>
</dbReference>
<keyword evidence="7" id="KW-1003">Cell membrane</keyword>
<dbReference type="GO" id="GO:0090563">
    <property type="term" value="F:protein-phosphocysteine-sugar phosphotransferase activity"/>
    <property type="evidence" value="ECO:0007669"/>
    <property type="project" value="TreeGrafter"/>
</dbReference>
<protein>
    <recommendedName>
        <fullName evidence="5">PTS system mannitol-specific EIICB component</fullName>
        <ecNumber evidence="4">2.7.1.197</ecNumber>
    </recommendedName>
    <alternativeName>
        <fullName evidence="15">EIICB-Mtl</fullName>
    </alternativeName>
</protein>
<evidence type="ECO:0000256" key="8">
    <source>
        <dbReference type="ARBA" id="ARBA00022553"/>
    </source>
</evidence>
<keyword evidence="14 16" id="KW-0472">Membrane</keyword>
<keyword evidence="9" id="KW-0762">Sugar transport</keyword>
<evidence type="ECO:0000256" key="2">
    <source>
        <dbReference type="ARBA" id="ARBA00002434"/>
    </source>
</evidence>
<feature type="transmembrane region" description="Helical" evidence="16">
    <location>
        <begin position="88"/>
        <end position="117"/>
    </location>
</feature>
<dbReference type="GO" id="GO:0022872">
    <property type="term" value="F:protein-N(PI)-phosphohistidine-mannitol phosphotransferase system transmembrane transporter activity"/>
    <property type="evidence" value="ECO:0007669"/>
    <property type="project" value="InterPro"/>
</dbReference>
<dbReference type="InterPro" id="IPR003501">
    <property type="entry name" value="PTS_EIIB_2/3"/>
</dbReference>
<dbReference type="Gene3D" id="3.40.50.2300">
    <property type="match status" value="1"/>
</dbReference>
<dbReference type="FunFam" id="3.40.50.2300:FF:000047">
    <property type="entry name" value="PTS system mannitol-specific transporter subunit IICBA"/>
    <property type="match status" value="1"/>
</dbReference>
<evidence type="ECO:0000313" key="20">
    <source>
        <dbReference type="Proteomes" id="UP000307380"/>
    </source>
</evidence>
<dbReference type="EMBL" id="SSSN01000004">
    <property type="protein sequence ID" value="THG34668.1"/>
    <property type="molecule type" value="Genomic_DNA"/>
</dbReference>
<gene>
    <name evidence="19" type="ORF">E6C70_07570</name>
</gene>
<dbReference type="Pfam" id="PF02378">
    <property type="entry name" value="PTS_EIIC"/>
    <property type="match status" value="1"/>
</dbReference>
<dbReference type="EC" id="2.7.1.197" evidence="4"/>
<dbReference type="PROSITE" id="PS51099">
    <property type="entry name" value="PTS_EIIB_TYPE_2"/>
    <property type="match status" value="1"/>
</dbReference>
<sequence>MTTTSVDAKAPGGARVGIQRFGSFLSNMILPNIAAFIAWGLITAFFIPTGWTPNEDLAKLVGPMITYLLPLLIANQGGRLIYGTRGGVVASIATVGVIVGTTIPMFLGAMIMGPLAAWIMKQVDRIWDGKIKAGFEMLVNNFSAGIVGAILAIAGFFGFGPAVQWLSGLLEQAVDWLTQLGLLPLLSLLVEPGKILFLNNAINQGVFTPLGTQQASQAGKSILFLIEANPGPGLGLLLAFTFFGVGMARASAPGAIIIQFLGGIHEIYFPYVLMKPLTVIAVIAGGMTGVATNVVFQSGLRAPASPGSIFAVLLQTASDSYVGVILSVVLSATVSFVVASIILRASRKRDLENGGGDLGMAIAQTEANKGKASSVLGNLQADGVAAGGGLVDEGEAAAFDRKPIHSIIFACDAGMGSSAMGATVLRNKIKKAGIDSVTVTNSAIANLTDDVDLVITHQDLTDRAKLMSPNAVHVSVENFMNSPKYDEVVHLLEGEGVR</sequence>
<evidence type="ECO:0000256" key="14">
    <source>
        <dbReference type="ARBA" id="ARBA00023136"/>
    </source>
</evidence>
<dbReference type="SUPFAM" id="SSF52794">
    <property type="entry name" value="PTS system IIB component-like"/>
    <property type="match status" value="1"/>
</dbReference>
<evidence type="ECO:0000256" key="12">
    <source>
        <dbReference type="ARBA" id="ARBA00022692"/>
    </source>
</evidence>
<dbReference type="RefSeq" id="WP_136423906.1">
    <property type="nucleotide sequence ID" value="NZ_SSSN01000004.1"/>
</dbReference>
<dbReference type="InterPro" id="IPR013014">
    <property type="entry name" value="PTS_EIIC_2"/>
</dbReference>
<dbReference type="NCBIfam" id="TIGR00851">
    <property type="entry name" value="mtlA"/>
    <property type="match status" value="1"/>
</dbReference>
<dbReference type="Pfam" id="PF02302">
    <property type="entry name" value="PTS_IIB"/>
    <property type="match status" value="1"/>
</dbReference>
<evidence type="ECO:0000256" key="9">
    <source>
        <dbReference type="ARBA" id="ARBA00022597"/>
    </source>
</evidence>
<keyword evidence="8" id="KW-0597">Phosphoprotein</keyword>
<dbReference type="InterPro" id="IPR004718">
    <property type="entry name" value="PTS_IIC_mtl"/>
</dbReference>
<feature type="transmembrane region" description="Helical" evidence="16">
    <location>
        <begin position="320"/>
        <end position="343"/>
    </location>
</feature>
<keyword evidence="13 16" id="KW-1133">Transmembrane helix</keyword>
<evidence type="ECO:0000256" key="5">
    <source>
        <dbReference type="ARBA" id="ARBA00021825"/>
    </source>
</evidence>
<feature type="domain" description="PTS EIIC type-2" evidence="18">
    <location>
        <begin position="21"/>
        <end position="388"/>
    </location>
</feature>
<evidence type="ECO:0000313" key="19">
    <source>
        <dbReference type="EMBL" id="THG34668.1"/>
    </source>
</evidence>
<dbReference type="NCBIfam" id="NF011663">
    <property type="entry name" value="PRK15083.1"/>
    <property type="match status" value="1"/>
</dbReference>
<dbReference type="PANTHER" id="PTHR30181:SF2">
    <property type="entry name" value="PTS SYSTEM MANNITOL-SPECIFIC EIICBA COMPONENT"/>
    <property type="match status" value="1"/>
</dbReference>
<dbReference type="InterPro" id="IPR036095">
    <property type="entry name" value="PTS_EIIB-like_sf"/>
</dbReference>
<feature type="transmembrane region" description="Helical" evidence="16">
    <location>
        <begin position="234"/>
        <end position="258"/>
    </location>
</feature>
<comment type="function">
    <text evidence="2">The phosphoenolpyruvate-dependent sugar phosphotransferase system (sugar PTS), a major carbohydrate active transport system, catalyzes the phosphorylation of incoming sugar substrates concomitantly with their translocation across the cell membrane. The enzyme II CmtAB PTS system is involved in D-mannitol transport.</text>
</comment>
<dbReference type="InterPro" id="IPR029503">
    <property type="entry name" value="PTS_EIIB_mannitol"/>
</dbReference>
<evidence type="ECO:0000256" key="10">
    <source>
        <dbReference type="ARBA" id="ARBA00022679"/>
    </source>
</evidence>
<dbReference type="InterPro" id="IPR013011">
    <property type="entry name" value="PTS_EIIB_2"/>
</dbReference>
<evidence type="ECO:0000256" key="7">
    <source>
        <dbReference type="ARBA" id="ARBA00022475"/>
    </source>
</evidence>
<evidence type="ECO:0000259" key="18">
    <source>
        <dbReference type="PROSITE" id="PS51104"/>
    </source>
</evidence>
<feature type="transmembrane region" description="Helical" evidence="16">
    <location>
        <begin position="29"/>
        <end position="48"/>
    </location>
</feature>
<evidence type="ECO:0000256" key="6">
    <source>
        <dbReference type="ARBA" id="ARBA00022448"/>
    </source>
</evidence>